<dbReference type="AlphaFoldDB" id="A0A0K1PEH3"/>
<dbReference type="EMBL" id="CP012332">
    <property type="protein sequence ID" value="AKU91933.1"/>
    <property type="molecule type" value="Genomic_DNA"/>
</dbReference>
<accession>A0A0K1PEH3</accession>
<proteinExistence type="predicted"/>
<sequence length="48" mass="5357">MCEHLAECGSEDSMEECRHDCKLLSDRVISCLSRLSCDNDGSPCFFSP</sequence>
<reference evidence="1 2" key="1">
    <citation type="submission" date="2015-08" db="EMBL/GenBank/DDBJ databases">
        <authorList>
            <person name="Babu N.S."/>
            <person name="Beckwith C.J."/>
            <person name="Beseler K.G."/>
            <person name="Brison A."/>
            <person name="Carone J.V."/>
            <person name="Caskin T.P."/>
            <person name="Diamond M."/>
            <person name="Durham M.E."/>
            <person name="Foxe J.M."/>
            <person name="Go M."/>
            <person name="Henderson B.A."/>
            <person name="Jones I.B."/>
            <person name="McGettigan J.A."/>
            <person name="Micheletti S.J."/>
            <person name="Nasrallah M.E."/>
            <person name="Ortiz D."/>
            <person name="Piller C.R."/>
            <person name="Privatt S.R."/>
            <person name="Schneider S.L."/>
            <person name="Sharp S."/>
            <person name="Smith T.C."/>
            <person name="Stanton J.D."/>
            <person name="Ullery H.E."/>
            <person name="Wilson R.J."/>
            <person name="Serrano M.G."/>
            <person name="Buck G."/>
            <person name="Lee V."/>
            <person name="Wang Y."/>
            <person name="Carvalho R."/>
            <person name="Voegtly L."/>
            <person name="Shi R."/>
            <person name="Duckworth R."/>
            <person name="Johnson A."/>
            <person name="Loviza R."/>
            <person name="Walstead R."/>
            <person name="Shah Z."/>
            <person name="Kiflezghi M."/>
            <person name="Wade K."/>
            <person name="Ball S.L."/>
            <person name="Bradley K.W."/>
            <person name="Asai D.J."/>
            <person name="Bowman C.A."/>
            <person name="Russell D.A."/>
            <person name="Pope W.H."/>
            <person name="Jacobs-Sera D."/>
            <person name="Hendrix R.W."/>
            <person name="Hatfull G.F."/>
        </authorList>
    </citation>
    <scope>NUCLEOTIDE SEQUENCE [LARGE SCALE GENOMIC DNA]</scope>
    <source>
        <strain evidence="1 2">DSM 27710</strain>
    </source>
</reference>
<keyword evidence="2" id="KW-1185">Reference proteome</keyword>
<dbReference type="KEGG" id="vin:AKJ08_2320"/>
<organism evidence="1 2">
    <name type="scientific">Vulgatibacter incomptus</name>
    <dbReference type="NCBI Taxonomy" id="1391653"/>
    <lineage>
        <taxon>Bacteria</taxon>
        <taxon>Pseudomonadati</taxon>
        <taxon>Myxococcota</taxon>
        <taxon>Myxococcia</taxon>
        <taxon>Myxococcales</taxon>
        <taxon>Cystobacterineae</taxon>
        <taxon>Vulgatibacteraceae</taxon>
        <taxon>Vulgatibacter</taxon>
    </lineage>
</organism>
<protein>
    <submittedName>
        <fullName evidence="1">Uncharacterized protein</fullName>
    </submittedName>
</protein>
<evidence type="ECO:0000313" key="2">
    <source>
        <dbReference type="Proteomes" id="UP000055590"/>
    </source>
</evidence>
<name>A0A0K1PEH3_9BACT</name>
<evidence type="ECO:0000313" key="1">
    <source>
        <dbReference type="EMBL" id="AKU91933.1"/>
    </source>
</evidence>
<gene>
    <name evidence="1" type="ORF">AKJ08_2320</name>
</gene>
<dbReference type="Proteomes" id="UP000055590">
    <property type="component" value="Chromosome"/>
</dbReference>